<proteinExistence type="predicted"/>
<name>A0ABP5BCK2_9MICO</name>
<dbReference type="Pfam" id="PF10012">
    <property type="entry name" value="DUF2255"/>
    <property type="match status" value="1"/>
</dbReference>
<comment type="caution">
    <text evidence="1">The sequence shown here is derived from an EMBL/GenBank/DDBJ whole genome shotgun (WGS) entry which is preliminary data.</text>
</comment>
<protein>
    <recommendedName>
        <fullName evidence="3">DUF2255 family protein</fullName>
    </recommendedName>
</protein>
<dbReference type="InterPro" id="IPR016888">
    <property type="entry name" value="UCP028498"/>
</dbReference>
<evidence type="ECO:0008006" key="3">
    <source>
        <dbReference type="Google" id="ProtNLM"/>
    </source>
</evidence>
<keyword evidence="2" id="KW-1185">Reference proteome</keyword>
<dbReference type="RefSeq" id="WP_170298454.1">
    <property type="nucleotide sequence ID" value="NZ_BAAAMK010000001.1"/>
</dbReference>
<organism evidence="1 2">
    <name type="scientific">Agromyces allii</name>
    <dbReference type="NCBI Taxonomy" id="393607"/>
    <lineage>
        <taxon>Bacteria</taxon>
        <taxon>Bacillati</taxon>
        <taxon>Actinomycetota</taxon>
        <taxon>Actinomycetes</taxon>
        <taxon>Micrococcales</taxon>
        <taxon>Microbacteriaceae</taxon>
        <taxon>Agromyces</taxon>
    </lineage>
</organism>
<dbReference type="Proteomes" id="UP001499954">
    <property type="component" value="Unassembled WGS sequence"/>
</dbReference>
<gene>
    <name evidence="1" type="ORF">GCM10009717_03960</name>
</gene>
<dbReference type="EMBL" id="BAAAMK010000001">
    <property type="protein sequence ID" value="GAA1940880.1"/>
    <property type="molecule type" value="Genomic_DNA"/>
</dbReference>
<sequence length="121" mass="13360">MSTWTPEELTALDRAGEIRVAGRRDDGSLRTPVIIWHAVVDGSLYARSVRGPEGGWYRGVTRNSEGTVSWGGQTRDVTYTRDDSHDAALDDAYFAKYGRGSATQSLMKPEVKATTLRIDPK</sequence>
<evidence type="ECO:0000313" key="1">
    <source>
        <dbReference type="EMBL" id="GAA1940880.1"/>
    </source>
</evidence>
<accession>A0ABP5BCK2</accession>
<evidence type="ECO:0000313" key="2">
    <source>
        <dbReference type="Proteomes" id="UP001499954"/>
    </source>
</evidence>
<reference evidence="2" key="1">
    <citation type="journal article" date="2019" name="Int. J. Syst. Evol. Microbiol.">
        <title>The Global Catalogue of Microorganisms (GCM) 10K type strain sequencing project: providing services to taxonomists for standard genome sequencing and annotation.</title>
        <authorList>
            <consortium name="The Broad Institute Genomics Platform"/>
            <consortium name="The Broad Institute Genome Sequencing Center for Infectious Disease"/>
            <person name="Wu L."/>
            <person name="Ma J."/>
        </authorList>
    </citation>
    <scope>NUCLEOTIDE SEQUENCE [LARGE SCALE GENOMIC DNA]</scope>
    <source>
        <strain evidence="2">JCM 13584</strain>
    </source>
</reference>